<sequence>MVVELLKREAAAIGPRINPFTRHCAGLHRPLAGSSRE</sequence>
<dbReference type="Proteomes" id="UP000268696">
    <property type="component" value="Chromosome"/>
</dbReference>
<protein>
    <submittedName>
        <fullName evidence="1">Transcriptional regulator, IclR family</fullName>
    </submittedName>
</protein>
<gene>
    <name evidence="1" type="ORF">C4K03_2702</name>
</gene>
<proteinExistence type="predicted"/>
<evidence type="ECO:0000313" key="1">
    <source>
        <dbReference type="EMBL" id="AZE54857.1"/>
    </source>
</evidence>
<organism evidence="1 2">
    <name type="scientific">Pseudomonas synxantha</name>
    <dbReference type="NCBI Taxonomy" id="47883"/>
    <lineage>
        <taxon>Bacteria</taxon>
        <taxon>Pseudomonadati</taxon>
        <taxon>Pseudomonadota</taxon>
        <taxon>Gammaproteobacteria</taxon>
        <taxon>Pseudomonadales</taxon>
        <taxon>Pseudomonadaceae</taxon>
        <taxon>Pseudomonas</taxon>
    </lineage>
</organism>
<reference evidence="1 2" key="1">
    <citation type="submission" date="2018-03" db="EMBL/GenBank/DDBJ databases">
        <title>Diversity of phytobeneficial traits revealed by whole-genome analysis of worldwide-isolated phenazine-producing Pseudomonas spp.</title>
        <authorList>
            <person name="Biessy A."/>
            <person name="Novinscak A."/>
            <person name="Blom J."/>
            <person name="Leger G."/>
            <person name="Thomashow L.S."/>
            <person name="Cazorla F.M."/>
            <person name="Josic D."/>
            <person name="Filion M."/>
        </authorList>
    </citation>
    <scope>NUCLEOTIDE SEQUENCE [LARGE SCALE GENOMIC DNA]</scope>
    <source>
        <strain evidence="1 2">30B</strain>
    </source>
</reference>
<accession>A0A3G7U6A2</accession>
<name>A0A3G7U6A2_9PSED</name>
<evidence type="ECO:0000313" key="2">
    <source>
        <dbReference type="Proteomes" id="UP000268696"/>
    </source>
</evidence>
<dbReference type="AlphaFoldDB" id="A0A3G7U6A2"/>
<dbReference type="EMBL" id="CP027754">
    <property type="protein sequence ID" value="AZE54857.1"/>
    <property type="molecule type" value="Genomic_DNA"/>
</dbReference>